<dbReference type="AlphaFoldDB" id="A0A6M2D199"/>
<dbReference type="SMART" id="SM00367">
    <property type="entry name" value="LRR_CC"/>
    <property type="match status" value="3"/>
</dbReference>
<reference evidence="1" key="1">
    <citation type="submission" date="2019-09" db="EMBL/GenBank/DDBJ databases">
        <title>Organ-specific transcriptomic study of the physiology of the cattle tick, Rhipicephalus microplus.</title>
        <authorList>
            <person name="Tirloni L."/>
            <person name="Braz G."/>
            <person name="Gandara A.C.P."/>
            <person name="Sabadin G.A."/>
            <person name="da Silva R.M."/>
            <person name="Guizzo M.G."/>
            <person name="Machado J.A."/>
            <person name="Costa E.P."/>
            <person name="Gomes H.F."/>
            <person name="Moraes J."/>
            <person name="Mota M.B.S."/>
            <person name="Mesquita R.D."/>
            <person name="Alvarenga P.H."/>
            <person name="Alves F."/>
            <person name="Seixas A."/>
            <person name="da Fonseca R.N."/>
            <person name="Fogaca A."/>
            <person name="Logullo C."/>
            <person name="Tanaka A."/>
            <person name="Daffre S."/>
            <person name="Termignoni C."/>
            <person name="Vaz I.S.Jr."/>
            <person name="Oliveira P.L."/>
            <person name="Ribeiro J.M."/>
        </authorList>
    </citation>
    <scope>NUCLEOTIDE SEQUENCE</scope>
    <source>
        <strain evidence="1">Porto Alegre</strain>
    </source>
</reference>
<dbReference type="EMBL" id="GHWJ01007176">
    <property type="protein sequence ID" value="NOV39913.1"/>
    <property type="molecule type" value="Transcribed_RNA"/>
</dbReference>
<dbReference type="GO" id="GO:0031146">
    <property type="term" value="P:SCF-dependent proteasomal ubiquitin-dependent protein catabolic process"/>
    <property type="evidence" value="ECO:0007669"/>
    <property type="project" value="TreeGrafter"/>
</dbReference>
<dbReference type="SUPFAM" id="SSF52047">
    <property type="entry name" value="RNI-like"/>
    <property type="match status" value="1"/>
</dbReference>
<proteinExistence type="predicted"/>
<dbReference type="InterPro" id="IPR006553">
    <property type="entry name" value="Leu-rich_rpt_Cys-con_subtyp"/>
</dbReference>
<accession>A0A6M2D199</accession>
<dbReference type="InterPro" id="IPR032675">
    <property type="entry name" value="LRR_dom_sf"/>
</dbReference>
<dbReference type="VEuPathDB" id="VectorBase:LOC119164533"/>
<dbReference type="OrthoDB" id="10257471at2759"/>
<dbReference type="Pfam" id="PF13516">
    <property type="entry name" value="LRR_6"/>
    <property type="match status" value="2"/>
</dbReference>
<sequence>MNEQRGSGGREVRLLQDICLDAITDFTDVKWFRDFVLPRCLADHYYTRLQRRRSFKDHLVPVVLHAKSIEADLAESPVTAAALVHVRKCTQLEKLTFSSVPWNDLLCETSLLETVTCFHNLRWLELIGVSAVTDAVVAAIAGQNKLLTTLSLSGCVNVSDDALKVLGQNCHFLKSLDFSSTQISSRGLVILANSPCKVTIEEFRADRCSKLEADGIRIIIANFPSLRILRIYDCDHLRFGIMMALPDANVSWRPAIMELTDPEGTTSRGPS</sequence>
<dbReference type="PANTHER" id="PTHR13318:SF190">
    <property type="entry name" value="PARTNER OF PAIRED, ISOFORM B"/>
    <property type="match status" value="1"/>
</dbReference>
<dbReference type="Gene3D" id="3.80.10.10">
    <property type="entry name" value="Ribonuclease Inhibitor"/>
    <property type="match status" value="2"/>
</dbReference>
<dbReference type="GO" id="GO:0019005">
    <property type="term" value="C:SCF ubiquitin ligase complex"/>
    <property type="evidence" value="ECO:0007669"/>
    <property type="project" value="TreeGrafter"/>
</dbReference>
<name>A0A6M2D199_RHIMP</name>
<protein>
    <submittedName>
        <fullName evidence="1">Uncharacterized protein</fullName>
    </submittedName>
</protein>
<organism evidence="1">
    <name type="scientific">Rhipicephalus microplus</name>
    <name type="common">Cattle tick</name>
    <name type="synonym">Boophilus microplus</name>
    <dbReference type="NCBI Taxonomy" id="6941"/>
    <lineage>
        <taxon>Eukaryota</taxon>
        <taxon>Metazoa</taxon>
        <taxon>Ecdysozoa</taxon>
        <taxon>Arthropoda</taxon>
        <taxon>Chelicerata</taxon>
        <taxon>Arachnida</taxon>
        <taxon>Acari</taxon>
        <taxon>Parasitiformes</taxon>
        <taxon>Ixodida</taxon>
        <taxon>Ixodoidea</taxon>
        <taxon>Ixodidae</taxon>
        <taxon>Rhipicephalinae</taxon>
        <taxon>Rhipicephalus</taxon>
        <taxon>Boophilus</taxon>
    </lineage>
</organism>
<dbReference type="PANTHER" id="PTHR13318">
    <property type="entry name" value="PARTNER OF PAIRED, ISOFORM B-RELATED"/>
    <property type="match status" value="1"/>
</dbReference>
<dbReference type="InterPro" id="IPR001611">
    <property type="entry name" value="Leu-rich_rpt"/>
</dbReference>
<evidence type="ECO:0000313" key="1">
    <source>
        <dbReference type="EMBL" id="NOV39913.1"/>
    </source>
</evidence>